<proteinExistence type="predicted"/>
<accession>A0AAV2R8R6</accession>
<feature type="non-terminal residue" evidence="2">
    <location>
        <position position="1"/>
    </location>
</feature>
<dbReference type="AlphaFoldDB" id="A0AAV2R8R6"/>
<reference evidence="2 3" key="1">
    <citation type="submission" date="2024-05" db="EMBL/GenBank/DDBJ databases">
        <authorList>
            <person name="Wallberg A."/>
        </authorList>
    </citation>
    <scope>NUCLEOTIDE SEQUENCE [LARGE SCALE GENOMIC DNA]</scope>
</reference>
<keyword evidence="3" id="KW-1185">Reference proteome</keyword>
<evidence type="ECO:0000313" key="2">
    <source>
        <dbReference type="EMBL" id="CAL4120827.1"/>
    </source>
</evidence>
<protein>
    <recommendedName>
        <fullName evidence="4">PiggyBac transposable element-derived protein 4 C-terminal zinc-ribbon domain-containing protein</fullName>
    </recommendedName>
</protein>
<gene>
    <name evidence="2" type="ORF">MNOR_LOCUS22127</name>
</gene>
<dbReference type="Proteomes" id="UP001497623">
    <property type="component" value="Unassembled WGS sequence"/>
</dbReference>
<organism evidence="2 3">
    <name type="scientific">Meganyctiphanes norvegica</name>
    <name type="common">Northern krill</name>
    <name type="synonym">Thysanopoda norvegica</name>
    <dbReference type="NCBI Taxonomy" id="48144"/>
    <lineage>
        <taxon>Eukaryota</taxon>
        <taxon>Metazoa</taxon>
        <taxon>Ecdysozoa</taxon>
        <taxon>Arthropoda</taxon>
        <taxon>Crustacea</taxon>
        <taxon>Multicrustacea</taxon>
        <taxon>Malacostraca</taxon>
        <taxon>Eumalacostraca</taxon>
        <taxon>Eucarida</taxon>
        <taxon>Euphausiacea</taxon>
        <taxon>Euphausiidae</taxon>
        <taxon>Meganyctiphanes</taxon>
    </lineage>
</organism>
<evidence type="ECO:0000256" key="1">
    <source>
        <dbReference type="SAM" id="MobiDB-lite"/>
    </source>
</evidence>
<evidence type="ECO:0008006" key="4">
    <source>
        <dbReference type="Google" id="ProtNLM"/>
    </source>
</evidence>
<sequence>KSANGPVPYERFNPDRRESISECDRLVQGEHFPVEIGVNAGNRKIYRQCHFCAKQTVKSTKTKDIKTSNIKCKVCKCVLCVTPCFHLYHTLKDYTIYEEKKQRVLETSISSSQSLNVDESNDSHESDATGTQESDASESDE</sequence>
<name>A0AAV2R8R6_MEGNR</name>
<feature type="compositionally biased region" description="Polar residues" evidence="1">
    <location>
        <begin position="108"/>
        <end position="118"/>
    </location>
</feature>
<comment type="caution">
    <text evidence="2">The sequence shown here is derived from an EMBL/GenBank/DDBJ whole genome shotgun (WGS) entry which is preliminary data.</text>
</comment>
<feature type="region of interest" description="Disordered" evidence="1">
    <location>
        <begin position="108"/>
        <end position="141"/>
    </location>
</feature>
<evidence type="ECO:0000313" key="3">
    <source>
        <dbReference type="Proteomes" id="UP001497623"/>
    </source>
</evidence>
<dbReference type="EMBL" id="CAXKWB010018365">
    <property type="protein sequence ID" value="CAL4120827.1"/>
    <property type="molecule type" value="Genomic_DNA"/>
</dbReference>